<keyword evidence="1" id="KW-1003">Cell membrane</keyword>
<organism evidence="7 8">
    <name type="scientific">Paenibacillus konkukensis</name>
    <dbReference type="NCBI Taxonomy" id="2020716"/>
    <lineage>
        <taxon>Bacteria</taxon>
        <taxon>Bacillati</taxon>
        <taxon>Bacillota</taxon>
        <taxon>Bacilli</taxon>
        <taxon>Bacillales</taxon>
        <taxon>Paenibacillaceae</taxon>
        <taxon>Paenibacillus</taxon>
    </lineage>
</organism>
<sequence length="444" mass="49389">MKKYYGWKPSLAVLIAASAVLSGCMGDPGGGAGKVEEAETPSAVNEPVTVKLATSQGIFNEAEFKQYIVDPVAKKYPNINVEYINTSEKGSSLNEIIAAGNIPDIVVGYGSTIKSLIELQLFYNMEPLIKQNKFDVNRIIPEMIDYIRVNGGSNDLGGLPVYNNAFGLFYNKTLFDKFAVPYPKDGMTWEEIGDLGKKMTRNYDGVQYRGLFPDNVNRMVNQITLYQLDKDNKATITTDPWKKAFDLWESIYNYPGNSDAPYNTMNFGENQKAFVEGRLAMITGYSSTVNALKSAPDMNWDVVTYPQHKDNMGFSTNVDTPNMSITAQSKNKQAAFLVIETALSDEVQLQLARNGKMSVLSSEKVKEEFGKAIPEFAGKTYNLSSMTRLKPSVPRISKYQGSDTNKVILDAYESVLKKEKDINTALRDADEQINAIVQAKIRQE</sequence>
<keyword evidence="3" id="KW-0472">Membrane</keyword>
<gene>
    <name evidence="7" type="ORF">SK3146_05601</name>
</gene>
<dbReference type="RefSeq" id="WP_249861853.1">
    <property type="nucleotide sequence ID" value="NZ_CP027059.1"/>
</dbReference>
<dbReference type="SUPFAM" id="SSF53850">
    <property type="entry name" value="Periplasmic binding protein-like II"/>
    <property type="match status" value="1"/>
</dbReference>
<evidence type="ECO:0000313" key="8">
    <source>
        <dbReference type="Proteomes" id="UP001057134"/>
    </source>
</evidence>
<evidence type="ECO:0000256" key="5">
    <source>
        <dbReference type="ARBA" id="ARBA00023288"/>
    </source>
</evidence>
<feature type="signal peptide" evidence="6">
    <location>
        <begin position="1"/>
        <end position="22"/>
    </location>
</feature>
<dbReference type="Pfam" id="PF13416">
    <property type="entry name" value="SBP_bac_8"/>
    <property type="match status" value="1"/>
</dbReference>
<evidence type="ECO:0000256" key="6">
    <source>
        <dbReference type="SAM" id="SignalP"/>
    </source>
</evidence>
<protein>
    <submittedName>
        <fullName evidence="7">Bacterial extracellular solute-binding protein</fullName>
    </submittedName>
</protein>
<accession>A0ABY4RXN8</accession>
<dbReference type="Proteomes" id="UP001057134">
    <property type="component" value="Chromosome"/>
</dbReference>
<evidence type="ECO:0000256" key="2">
    <source>
        <dbReference type="ARBA" id="ARBA00022729"/>
    </source>
</evidence>
<dbReference type="Gene3D" id="3.40.190.10">
    <property type="entry name" value="Periplasmic binding protein-like II"/>
    <property type="match status" value="1"/>
</dbReference>
<evidence type="ECO:0000313" key="7">
    <source>
        <dbReference type="EMBL" id="UQZ86308.1"/>
    </source>
</evidence>
<dbReference type="PANTHER" id="PTHR43649:SF33">
    <property type="entry name" value="POLYGALACTURONAN_RHAMNOGALACTURONAN-BINDING PROTEIN YTCQ"/>
    <property type="match status" value="1"/>
</dbReference>
<reference evidence="7" key="1">
    <citation type="submission" date="2018-02" db="EMBL/GenBank/DDBJ databases">
        <authorList>
            <person name="Kim S.-K."/>
            <person name="Jung H.-I."/>
            <person name="Lee S.-W."/>
        </authorList>
    </citation>
    <scope>NUCLEOTIDE SEQUENCE</scope>
    <source>
        <strain evidence="7">SK3146</strain>
    </source>
</reference>
<dbReference type="InterPro" id="IPR050490">
    <property type="entry name" value="Bact_solute-bd_prot1"/>
</dbReference>
<feature type="chain" id="PRO_5045818077" evidence="6">
    <location>
        <begin position="23"/>
        <end position="444"/>
    </location>
</feature>
<reference evidence="7" key="2">
    <citation type="journal article" date="2021" name="J Anim Sci Technol">
        <title>Complete genome sequence of Paenibacillus konkukensis sp. nov. SK3146 as a potential probiotic strain.</title>
        <authorList>
            <person name="Jung H.I."/>
            <person name="Park S."/>
            <person name="Niu K.M."/>
            <person name="Lee S.W."/>
            <person name="Kothari D."/>
            <person name="Yi K.J."/>
            <person name="Kim S.K."/>
        </authorList>
    </citation>
    <scope>NUCLEOTIDE SEQUENCE</scope>
    <source>
        <strain evidence="7">SK3146</strain>
    </source>
</reference>
<proteinExistence type="predicted"/>
<evidence type="ECO:0000256" key="4">
    <source>
        <dbReference type="ARBA" id="ARBA00023139"/>
    </source>
</evidence>
<keyword evidence="8" id="KW-1185">Reference proteome</keyword>
<dbReference type="EMBL" id="CP027059">
    <property type="protein sequence ID" value="UQZ86308.1"/>
    <property type="molecule type" value="Genomic_DNA"/>
</dbReference>
<dbReference type="PROSITE" id="PS51257">
    <property type="entry name" value="PROKAR_LIPOPROTEIN"/>
    <property type="match status" value="1"/>
</dbReference>
<keyword evidence="2 6" id="KW-0732">Signal</keyword>
<dbReference type="PANTHER" id="PTHR43649">
    <property type="entry name" value="ARABINOSE-BINDING PROTEIN-RELATED"/>
    <property type="match status" value="1"/>
</dbReference>
<dbReference type="InterPro" id="IPR006059">
    <property type="entry name" value="SBP"/>
</dbReference>
<keyword evidence="5" id="KW-0449">Lipoprotein</keyword>
<name>A0ABY4RXN8_9BACL</name>
<evidence type="ECO:0000256" key="1">
    <source>
        <dbReference type="ARBA" id="ARBA00022475"/>
    </source>
</evidence>
<evidence type="ECO:0000256" key="3">
    <source>
        <dbReference type="ARBA" id="ARBA00023136"/>
    </source>
</evidence>
<keyword evidence="4" id="KW-0564">Palmitate</keyword>